<sequence>MGQIIEFPDDKKARERVEALKQTLEELIFEKNHLQYIICENIQMEYMLIFGSLEYELYQSYCKYLRLRRKRELIQAKINRQEKINMKIIELQLDEEFEAYQQQLNEKIEEINQALARSKADALSEDQAAQLKKSYRSIVKKLHPDLNPNITEAEKEMFYHATDAYKDGDLQTIQLIFEIVCSDGMESEATLKGKSLHEEVERLEGLVSQIQNEIEQIQTTPPYIWSIYLTDETKKTEKLDELKQDIEEFKQAIRIQEEYIEQLMRDAT</sequence>
<keyword evidence="5" id="KW-1185">Reference proteome</keyword>
<evidence type="ECO:0000313" key="4">
    <source>
        <dbReference type="EMBL" id="EKB54308.1"/>
    </source>
</evidence>
<dbReference type="GO" id="GO:0006260">
    <property type="term" value="P:DNA replication"/>
    <property type="evidence" value="ECO:0007669"/>
    <property type="project" value="UniProtKB-KW"/>
</dbReference>
<comment type="caution">
    <text evidence="4">The sequence shown here is derived from an EMBL/GenBank/DDBJ whole genome shotgun (WGS) entry which is preliminary data.</text>
</comment>
<dbReference type="Proteomes" id="UP000005147">
    <property type="component" value="Unassembled WGS sequence"/>
</dbReference>
<name>K1LW52_9LACT</name>
<dbReference type="InterPro" id="IPR036869">
    <property type="entry name" value="J_dom_sf"/>
</dbReference>
<dbReference type="RefSeq" id="WP_006701879.1">
    <property type="nucleotide sequence ID" value="NZ_JH932301.1"/>
</dbReference>
<evidence type="ECO:0000313" key="5">
    <source>
        <dbReference type="Proteomes" id="UP000005147"/>
    </source>
</evidence>
<dbReference type="AlphaFoldDB" id="K1LW52"/>
<dbReference type="Gene3D" id="1.10.287.110">
    <property type="entry name" value="DnaJ domain"/>
    <property type="match status" value="1"/>
</dbReference>
<feature type="coiled-coil region" evidence="3">
    <location>
        <begin position="193"/>
        <end position="266"/>
    </location>
</feature>
<evidence type="ECO:0000256" key="3">
    <source>
        <dbReference type="SAM" id="Coils"/>
    </source>
</evidence>
<organism evidence="4 5">
    <name type="scientific">Falseniella ignava CCUG 37419</name>
    <dbReference type="NCBI Taxonomy" id="883112"/>
    <lineage>
        <taxon>Bacteria</taxon>
        <taxon>Bacillati</taxon>
        <taxon>Bacillota</taxon>
        <taxon>Bacilli</taxon>
        <taxon>Lactobacillales</taxon>
        <taxon>Aerococcaceae</taxon>
        <taxon>Falseniella</taxon>
    </lineage>
</organism>
<keyword evidence="3" id="KW-0175">Coiled coil</keyword>
<gene>
    <name evidence="4" type="ORF">HMPREF9707_01236</name>
</gene>
<evidence type="ECO:0000256" key="2">
    <source>
        <dbReference type="ARBA" id="ARBA00023016"/>
    </source>
</evidence>
<dbReference type="EMBL" id="AGZE01000033">
    <property type="protein sequence ID" value="EKB54308.1"/>
    <property type="molecule type" value="Genomic_DNA"/>
</dbReference>
<dbReference type="eggNOG" id="COG0484">
    <property type="taxonomic scope" value="Bacteria"/>
</dbReference>
<keyword evidence="2" id="KW-0346">Stress response</keyword>
<evidence type="ECO:0000256" key="1">
    <source>
        <dbReference type="ARBA" id="ARBA00022705"/>
    </source>
</evidence>
<dbReference type="STRING" id="883112.HMPREF9707_01236"/>
<accession>K1LW52</accession>
<reference evidence="4 5" key="1">
    <citation type="submission" date="2012-07" db="EMBL/GenBank/DDBJ databases">
        <title>The Genome Sequence of Facklamia ignava CCUG 37419.</title>
        <authorList>
            <consortium name="The Broad Institute Genome Sequencing Platform"/>
            <person name="Earl A."/>
            <person name="Ward D."/>
            <person name="Feldgarden M."/>
            <person name="Gevers D."/>
            <person name="Huys G."/>
            <person name="Walker B."/>
            <person name="Young S.K."/>
            <person name="Zeng Q."/>
            <person name="Gargeya S."/>
            <person name="Fitzgerald M."/>
            <person name="Haas B."/>
            <person name="Abouelleil A."/>
            <person name="Alvarado L."/>
            <person name="Arachchi H.M."/>
            <person name="Berlin A.M."/>
            <person name="Chapman S.B."/>
            <person name="Goldberg J."/>
            <person name="Griggs A."/>
            <person name="Gujja S."/>
            <person name="Hansen M."/>
            <person name="Howarth C."/>
            <person name="Imamovic A."/>
            <person name="Larimer J."/>
            <person name="McCowen C."/>
            <person name="Montmayeur A."/>
            <person name="Murphy C."/>
            <person name="Neiman D."/>
            <person name="Pearson M."/>
            <person name="Priest M."/>
            <person name="Roberts A."/>
            <person name="Saif S."/>
            <person name="Shea T."/>
            <person name="Sisk P."/>
            <person name="Sykes S."/>
            <person name="Wortman J."/>
            <person name="Nusbaum C."/>
            <person name="Birren B."/>
        </authorList>
    </citation>
    <scope>NUCLEOTIDE SEQUENCE [LARGE SCALE GENOMIC DNA]</scope>
    <source>
        <strain evidence="4 5">CCUG 37419</strain>
    </source>
</reference>
<evidence type="ECO:0008006" key="6">
    <source>
        <dbReference type="Google" id="ProtNLM"/>
    </source>
</evidence>
<dbReference type="CDD" id="cd06257">
    <property type="entry name" value="DnaJ"/>
    <property type="match status" value="1"/>
</dbReference>
<keyword evidence="1" id="KW-0235">DNA replication</keyword>
<dbReference type="HOGENOM" id="CLU_089311_0_0_9"/>
<feature type="coiled-coil region" evidence="3">
    <location>
        <begin position="90"/>
        <end position="121"/>
    </location>
</feature>
<dbReference type="SUPFAM" id="SSF46565">
    <property type="entry name" value="Chaperone J-domain"/>
    <property type="match status" value="1"/>
</dbReference>
<dbReference type="PATRIC" id="fig|883112.3.peg.1229"/>
<dbReference type="InterPro" id="IPR001623">
    <property type="entry name" value="DnaJ_domain"/>
</dbReference>
<proteinExistence type="predicted"/>
<protein>
    <recommendedName>
        <fullName evidence="6">J domain-containing protein</fullName>
    </recommendedName>
</protein>